<organism evidence="1 2">
    <name type="scientific">Allomeiothermus silvanus (strain ATCC 700542 / DSM 9946 / NBRC 106475 / NCIMB 13440 / VI-R2)</name>
    <name type="common">Thermus silvanus</name>
    <dbReference type="NCBI Taxonomy" id="526227"/>
    <lineage>
        <taxon>Bacteria</taxon>
        <taxon>Thermotogati</taxon>
        <taxon>Deinococcota</taxon>
        <taxon>Deinococci</taxon>
        <taxon>Thermales</taxon>
        <taxon>Thermaceae</taxon>
        <taxon>Allomeiothermus</taxon>
    </lineage>
</organism>
<keyword evidence="2" id="KW-1185">Reference proteome</keyword>
<reference evidence="1 2" key="1">
    <citation type="journal article" date="2010" name="Stand. Genomic Sci.">
        <title>Complete genome sequence of Meiothermus silvanus type strain (VI-R2).</title>
        <authorList>
            <person name="Sikorski J."/>
            <person name="Tindall B.J."/>
            <person name="Lowry S."/>
            <person name="Lucas S."/>
            <person name="Nolan M."/>
            <person name="Copeland A."/>
            <person name="Glavina Del Rio T."/>
            <person name="Tice H."/>
            <person name="Cheng J.F."/>
            <person name="Han C."/>
            <person name="Pitluck S."/>
            <person name="Liolios K."/>
            <person name="Ivanova N."/>
            <person name="Mavromatis K."/>
            <person name="Mikhailova N."/>
            <person name="Pati A."/>
            <person name="Goodwin L."/>
            <person name="Chen A."/>
            <person name="Palaniappan K."/>
            <person name="Land M."/>
            <person name="Hauser L."/>
            <person name="Chang Y.J."/>
            <person name="Jeffries C.D."/>
            <person name="Rohde M."/>
            <person name="Goker M."/>
            <person name="Woyke T."/>
            <person name="Bristow J."/>
            <person name="Eisen J.A."/>
            <person name="Markowitz V."/>
            <person name="Hugenholtz P."/>
            <person name="Kyrpides N.C."/>
            <person name="Klenk H.P."/>
            <person name="Lapidus A."/>
        </authorList>
    </citation>
    <scope>NUCLEOTIDE SEQUENCE [LARGE SCALE GENOMIC DNA]</scope>
    <source>
        <strain evidence="2">ATCC 700542 / DSM 9946 / VI-R2</strain>
    </source>
</reference>
<name>D7BF40_ALLS1</name>
<dbReference type="Proteomes" id="UP000001916">
    <property type="component" value="Chromosome"/>
</dbReference>
<protein>
    <recommendedName>
        <fullName evidence="3">Lipoprotein</fullName>
    </recommendedName>
</protein>
<dbReference type="AlphaFoldDB" id="D7BF40"/>
<evidence type="ECO:0000313" key="1">
    <source>
        <dbReference type="EMBL" id="ADH63393.1"/>
    </source>
</evidence>
<sequence>MKKWLMLGAIATVLVLVGCNNFRWETSIPTVELGISQSKLTSNTVSDPTTGQQTITYTLNLTIDAYTLPGSPGGTIVAINLTGGGLLPSGIIAVEACPSTSTKLCGPYSQSTSINFGTTPPQPGSIQIESFLVKGFTGNARTITLPKPQPVY</sequence>
<gene>
    <name evidence="1" type="ordered locus">Mesil_1502</name>
</gene>
<dbReference type="EMBL" id="CP002042">
    <property type="protein sequence ID" value="ADH63393.1"/>
    <property type="molecule type" value="Genomic_DNA"/>
</dbReference>
<dbReference type="STRING" id="526227.Mesil_1502"/>
<evidence type="ECO:0000313" key="2">
    <source>
        <dbReference type="Proteomes" id="UP000001916"/>
    </source>
</evidence>
<dbReference type="PROSITE" id="PS51257">
    <property type="entry name" value="PROKAR_LIPOPROTEIN"/>
    <property type="match status" value="1"/>
</dbReference>
<dbReference type="OrthoDB" id="9905540at2"/>
<proteinExistence type="predicted"/>
<dbReference type="HOGENOM" id="CLU_1720155_0_0_0"/>
<dbReference type="RefSeq" id="WP_013157958.1">
    <property type="nucleotide sequence ID" value="NC_014212.1"/>
</dbReference>
<accession>D7BF40</accession>
<evidence type="ECO:0008006" key="3">
    <source>
        <dbReference type="Google" id="ProtNLM"/>
    </source>
</evidence>
<dbReference type="KEGG" id="msv:Mesil_1502"/>